<accession>A0AA43BCA1</accession>
<name>A0AA43BCA1_SPHYA</name>
<dbReference type="InterPro" id="IPR014710">
    <property type="entry name" value="RmlC-like_jellyroll"/>
</dbReference>
<dbReference type="SUPFAM" id="SSF51182">
    <property type="entry name" value="RmlC-like cupins"/>
    <property type="match status" value="1"/>
</dbReference>
<dbReference type="Gene3D" id="2.60.120.10">
    <property type="entry name" value="Jelly Rolls"/>
    <property type="match status" value="1"/>
</dbReference>
<dbReference type="CDD" id="cd07010">
    <property type="entry name" value="cupin_PMI_type_I_N_bac"/>
    <property type="match status" value="1"/>
</dbReference>
<organism evidence="1 2">
    <name type="scientific">Sphingobium yanoikuyae</name>
    <name type="common">Sphingomonas yanoikuyae</name>
    <dbReference type="NCBI Taxonomy" id="13690"/>
    <lineage>
        <taxon>Bacteria</taxon>
        <taxon>Pseudomonadati</taxon>
        <taxon>Pseudomonadota</taxon>
        <taxon>Alphaproteobacteria</taxon>
        <taxon>Sphingomonadales</taxon>
        <taxon>Sphingomonadaceae</taxon>
        <taxon>Sphingobium</taxon>
    </lineage>
</organism>
<dbReference type="EMBL" id="JAOCKX010000028">
    <property type="protein sequence ID" value="MDH2133065.1"/>
    <property type="molecule type" value="Genomic_DNA"/>
</dbReference>
<comment type="caution">
    <text evidence="1">The sequence shown here is derived from an EMBL/GenBank/DDBJ whole genome shotgun (WGS) entry which is preliminary data.</text>
</comment>
<dbReference type="AlphaFoldDB" id="A0AA43BCA1"/>
<proteinExistence type="predicted"/>
<dbReference type="GO" id="GO:0016853">
    <property type="term" value="F:isomerase activity"/>
    <property type="evidence" value="ECO:0007669"/>
    <property type="project" value="UniProtKB-KW"/>
</dbReference>
<evidence type="ECO:0000313" key="2">
    <source>
        <dbReference type="Proteomes" id="UP001162318"/>
    </source>
</evidence>
<gene>
    <name evidence="1" type="ORF">N5J77_18200</name>
</gene>
<dbReference type="InterPro" id="IPR011051">
    <property type="entry name" value="RmlC_Cupin_sf"/>
</dbReference>
<dbReference type="RefSeq" id="WP_279776265.1">
    <property type="nucleotide sequence ID" value="NZ_JAOCKX010000028.1"/>
</dbReference>
<protein>
    <submittedName>
        <fullName evidence="1">Class I mannose-6-phosphate isomerase</fullName>
    </submittedName>
</protein>
<keyword evidence="1" id="KW-0413">Isomerase</keyword>
<dbReference type="Proteomes" id="UP001162318">
    <property type="component" value="Unassembled WGS sequence"/>
</dbReference>
<evidence type="ECO:0000313" key="1">
    <source>
        <dbReference type="EMBL" id="MDH2133065.1"/>
    </source>
</evidence>
<reference evidence="1" key="1">
    <citation type="submission" date="2022-09" db="EMBL/GenBank/DDBJ databases">
        <title>Intensive care unit water sources are persistently colonized with multi-drug resistant bacteria and are the site of extensive horizontal gene transfer of antibiotic resistance genes.</title>
        <authorList>
            <person name="Diorio-Toth L."/>
        </authorList>
    </citation>
    <scope>NUCLEOTIDE SEQUENCE</scope>
    <source>
        <strain evidence="1">GD03659</strain>
    </source>
</reference>
<sequence length="261" mass="28662">MPSIKLQPNFVEKIWGKDVVPNHPVDKLGKRIGELWFGSPSGTRPPLQVRYIYTSVRLSTHIHAHRESTGQEECWYILEAEPASMIGIGTIVPLKQPLQHHAAEIEAGAQFIDWRPARAGDFYFVPAGTIYAIGAGISLVEVQQNIDLTCNRDGHDRTRGLETKATAGDLQTEQRPAVALHRPLGCSGVLLDDGPFGSRLAHMQGGDALHVTNSGLAWFIPLRGRGDIDGLTWRAGECWLLTQPTPLIRAASDTDYLFATV</sequence>